<name>A0A4U1I461_9BURK</name>
<dbReference type="OrthoDB" id="8591238at2"/>
<evidence type="ECO:0008006" key="3">
    <source>
        <dbReference type="Google" id="ProtNLM"/>
    </source>
</evidence>
<keyword evidence="2" id="KW-1185">Reference proteome</keyword>
<reference evidence="1 2" key="1">
    <citation type="submission" date="2019-04" db="EMBL/GenBank/DDBJ databases">
        <title>Trinickia sp. 7GSK02, isolated from subtropical forest soil.</title>
        <authorList>
            <person name="Gao Z.-H."/>
            <person name="Qiu L.-H."/>
        </authorList>
    </citation>
    <scope>NUCLEOTIDE SEQUENCE [LARGE SCALE GENOMIC DNA]</scope>
    <source>
        <strain evidence="1 2">7GSK02</strain>
    </source>
</reference>
<proteinExistence type="predicted"/>
<evidence type="ECO:0000313" key="2">
    <source>
        <dbReference type="Proteomes" id="UP000305539"/>
    </source>
</evidence>
<protein>
    <recommendedName>
        <fullName evidence="3">LysR substrate-binding domain-containing protein</fullName>
    </recommendedName>
</protein>
<dbReference type="RefSeq" id="WP_136896286.1">
    <property type="nucleotide sequence ID" value="NZ_SWJE01000008.1"/>
</dbReference>
<organism evidence="1 2">
    <name type="scientific">Trinickia terrae</name>
    <dbReference type="NCBI Taxonomy" id="2571161"/>
    <lineage>
        <taxon>Bacteria</taxon>
        <taxon>Pseudomonadati</taxon>
        <taxon>Pseudomonadota</taxon>
        <taxon>Betaproteobacteria</taxon>
        <taxon>Burkholderiales</taxon>
        <taxon>Burkholderiaceae</taxon>
        <taxon>Trinickia</taxon>
    </lineage>
</organism>
<sequence length="61" mass="6880">MFVRELQTGLLACPFETSVKTGSYWLTWLKSRRVTPAMQLFRDWALDEAAREAAGQSDGVS</sequence>
<comment type="caution">
    <text evidence="1">The sequence shown here is derived from an EMBL/GenBank/DDBJ whole genome shotgun (WGS) entry which is preliminary data.</text>
</comment>
<dbReference type="SUPFAM" id="SSF53850">
    <property type="entry name" value="Periplasmic binding protein-like II"/>
    <property type="match status" value="1"/>
</dbReference>
<dbReference type="Proteomes" id="UP000305539">
    <property type="component" value="Unassembled WGS sequence"/>
</dbReference>
<dbReference type="AlphaFoldDB" id="A0A4U1I461"/>
<dbReference type="EMBL" id="SWJE01000008">
    <property type="protein sequence ID" value="TKC88022.1"/>
    <property type="molecule type" value="Genomic_DNA"/>
</dbReference>
<gene>
    <name evidence="1" type="ORF">FAZ69_17370</name>
</gene>
<accession>A0A4U1I461</accession>
<evidence type="ECO:0000313" key="1">
    <source>
        <dbReference type="EMBL" id="TKC88022.1"/>
    </source>
</evidence>
<dbReference type="Gene3D" id="3.40.190.10">
    <property type="entry name" value="Periplasmic binding protein-like II"/>
    <property type="match status" value="1"/>
</dbReference>